<keyword evidence="3" id="KW-1185">Reference proteome</keyword>
<name>A0AAV6RB76_SOLSE</name>
<protein>
    <submittedName>
        <fullName evidence="2">Uncharacterized protein</fullName>
    </submittedName>
</protein>
<dbReference type="EMBL" id="JAGKHQ010000012">
    <property type="protein sequence ID" value="KAG7502777.1"/>
    <property type="molecule type" value="Genomic_DNA"/>
</dbReference>
<accession>A0AAV6RB76</accession>
<dbReference type="Proteomes" id="UP000693946">
    <property type="component" value="Linkage Group LG2"/>
</dbReference>
<keyword evidence="1" id="KW-0812">Transmembrane</keyword>
<proteinExistence type="predicted"/>
<keyword evidence="1" id="KW-1133">Transmembrane helix</keyword>
<evidence type="ECO:0000313" key="2">
    <source>
        <dbReference type="EMBL" id="KAG7502777.1"/>
    </source>
</evidence>
<evidence type="ECO:0000313" key="3">
    <source>
        <dbReference type="Proteomes" id="UP000693946"/>
    </source>
</evidence>
<dbReference type="AlphaFoldDB" id="A0AAV6RB76"/>
<feature type="transmembrane region" description="Helical" evidence="1">
    <location>
        <begin position="15"/>
        <end position="37"/>
    </location>
</feature>
<keyword evidence="1" id="KW-0472">Membrane</keyword>
<comment type="caution">
    <text evidence="2">The sequence shown here is derived from an EMBL/GenBank/DDBJ whole genome shotgun (WGS) entry which is preliminary data.</text>
</comment>
<gene>
    <name evidence="2" type="ORF">JOB18_026476</name>
</gene>
<reference evidence="2 3" key="1">
    <citation type="journal article" date="2021" name="Sci. Rep.">
        <title>Chromosome anchoring in Senegalese sole (Solea senegalensis) reveals sex-associated markers and genome rearrangements in flatfish.</title>
        <authorList>
            <person name="Guerrero-Cozar I."/>
            <person name="Gomez-Garrido J."/>
            <person name="Berbel C."/>
            <person name="Martinez-Blanch J.F."/>
            <person name="Alioto T."/>
            <person name="Claros M.G."/>
            <person name="Gagnaire P.A."/>
            <person name="Manchado M."/>
        </authorList>
    </citation>
    <scope>NUCLEOTIDE SEQUENCE [LARGE SCALE GENOMIC DNA]</scope>
    <source>
        <strain evidence="2">Sse05_10M</strain>
    </source>
</reference>
<organism evidence="2 3">
    <name type="scientific">Solea senegalensis</name>
    <name type="common">Senegalese sole</name>
    <dbReference type="NCBI Taxonomy" id="28829"/>
    <lineage>
        <taxon>Eukaryota</taxon>
        <taxon>Metazoa</taxon>
        <taxon>Chordata</taxon>
        <taxon>Craniata</taxon>
        <taxon>Vertebrata</taxon>
        <taxon>Euteleostomi</taxon>
        <taxon>Actinopterygii</taxon>
        <taxon>Neopterygii</taxon>
        <taxon>Teleostei</taxon>
        <taxon>Neoteleostei</taxon>
        <taxon>Acanthomorphata</taxon>
        <taxon>Carangaria</taxon>
        <taxon>Pleuronectiformes</taxon>
        <taxon>Pleuronectoidei</taxon>
        <taxon>Soleidae</taxon>
        <taxon>Solea</taxon>
    </lineage>
</organism>
<sequence length="96" mass="10913">MVARSNQRCHNDREINLTAMFCASITSEYCLIFMAVFRIKRRATSSGTSKFISGKCVLAVRRRKVPCAKRMTERHKSGFMTARNISAHVCSQYTST</sequence>
<evidence type="ECO:0000256" key="1">
    <source>
        <dbReference type="SAM" id="Phobius"/>
    </source>
</evidence>